<reference evidence="3" key="1">
    <citation type="submission" date="2017-01" db="EMBL/GenBank/DDBJ databases">
        <title>Comparative genomics of anhydrobiosis in the tardigrade Hypsibius dujardini.</title>
        <authorList>
            <person name="Yoshida Y."/>
            <person name="Koutsovoulos G."/>
            <person name="Laetsch D."/>
            <person name="Stevens L."/>
            <person name="Kumar S."/>
            <person name="Horikawa D."/>
            <person name="Ishino K."/>
            <person name="Komine S."/>
            <person name="Tomita M."/>
            <person name="Blaxter M."/>
            <person name="Arakawa K."/>
        </authorList>
    </citation>
    <scope>NUCLEOTIDE SEQUENCE [LARGE SCALE GENOMIC DNA]</scope>
    <source>
        <strain evidence="3">Z151</strain>
    </source>
</reference>
<dbReference type="AlphaFoldDB" id="A0A1W0XAB4"/>
<organism evidence="2 3">
    <name type="scientific">Hypsibius exemplaris</name>
    <name type="common">Freshwater tardigrade</name>
    <dbReference type="NCBI Taxonomy" id="2072580"/>
    <lineage>
        <taxon>Eukaryota</taxon>
        <taxon>Metazoa</taxon>
        <taxon>Ecdysozoa</taxon>
        <taxon>Tardigrada</taxon>
        <taxon>Eutardigrada</taxon>
        <taxon>Parachela</taxon>
        <taxon>Hypsibioidea</taxon>
        <taxon>Hypsibiidae</taxon>
        <taxon>Hypsibius</taxon>
    </lineage>
</organism>
<proteinExistence type="predicted"/>
<evidence type="ECO:0000256" key="1">
    <source>
        <dbReference type="SAM" id="MobiDB-lite"/>
    </source>
</evidence>
<evidence type="ECO:0000313" key="3">
    <source>
        <dbReference type="Proteomes" id="UP000192578"/>
    </source>
</evidence>
<accession>A0A1W0XAB4</accession>
<protein>
    <submittedName>
        <fullName evidence="2">Uncharacterized protein</fullName>
    </submittedName>
</protein>
<keyword evidence="3" id="KW-1185">Reference proteome</keyword>
<dbReference type="EMBL" id="MTYJ01000006">
    <property type="protein sequence ID" value="OQV24466.1"/>
    <property type="molecule type" value="Genomic_DNA"/>
</dbReference>
<gene>
    <name evidence="2" type="ORF">BV898_01530</name>
</gene>
<evidence type="ECO:0000313" key="2">
    <source>
        <dbReference type="EMBL" id="OQV24466.1"/>
    </source>
</evidence>
<name>A0A1W0XAB4_HYPEX</name>
<sequence length="86" mass="9597">MRGAYLDQKPPCTAATSSYRCLTVNLEDLRSTSRRERLNSKVADCDLSTRISSTKHHEIPRHVHSSLAAANHSHDALDDPETALIR</sequence>
<comment type="caution">
    <text evidence="2">The sequence shown here is derived from an EMBL/GenBank/DDBJ whole genome shotgun (WGS) entry which is preliminary data.</text>
</comment>
<feature type="region of interest" description="Disordered" evidence="1">
    <location>
        <begin position="66"/>
        <end position="86"/>
    </location>
</feature>
<dbReference type="Proteomes" id="UP000192578">
    <property type="component" value="Unassembled WGS sequence"/>
</dbReference>